<organism evidence="3 4">
    <name type="scientific">Mollisia scopiformis</name>
    <name type="common">Conifer needle endophyte fungus</name>
    <name type="synonym">Phialocephala scopiformis</name>
    <dbReference type="NCBI Taxonomy" id="149040"/>
    <lineage>
        <taxon>Eukaryota</taxon>
        <taxon>Fungi</taxon>
        <taxon>Dikarya</taxon>
        <taxon>Ascomycota</taxon>
        <taxon>Pezizomycotina</taxon>
        <taxon>Leotiomycetes</taxon>
        <taxon>Helotiales</taxon>
        <taxon>Mollisiaceae</taxon>
        <taxon>Mollisia</taxon>
    </lineage>
</organism>
<dbReference type="KEGG" id="psco:LY89DRAFT_781987"/>
<evidence type="ECO:0000256" key="2">
    <source>
        <dbReference type="SAM" id="SignalP"/>
    </source>
</evidence>
<keyword evidence="4" id="KW-1185">Reference proteome</keyword>
<sequence length="216" mass="21348">MHLSTPLHLLLFLPALVCAIASTSIKQTPVQDPTSTLSSSTSTFHTLLSSSSSTVKTTTPTLLSSPSSSLKTTNPTLTSHSTLTSTTTSPSPTATNGTCLNPGTCGTFTIYPSSLCGPLARCTCALTSSNVGICVQDVLCAGATPCAKQSDCPVGDVCWVQNCCGVSICAPVGTGCSNGTVVARRQGGTGLGVGGIGGSGLGLGLGKRCASAGGCL</sequence>
<evidence type="ECO:0000313" key="3">
    <source>
        <dbReference type="EMBL" id="KUJ16696.1"/>
    </source>
</evidence>
<protein>
    <submittedName>
        <fullName evidence="3">Uncharacterized protein</fullName>
    </submittedName>
</protein>
<dbReference type="Proteomes" id="UP000070700">
    <property type="component" value="Unassembled WGS sequence"/>
</dbReference>
<reference evidence="3 4" key="1">
    <citation type="submission" date="2015-10" db="EMBL/GenBank/DDBJ databases">
        <title>Full genome of DAOMC 229536 Phialocephala scopiformis, a fungal endophyte of spruce producing the potent anti-insectan compound rugulosin.</title>
        <authorList>
            <consortium name="DOE Joint Genome Institute"/>
            <person name="Walker A.K."/>
            <person name="Frasz S.L."/>
            <person name="Seifert K.A."/>
            <person name="Miller J.D."/>
            <person name="Mondo S.J."/>
            <person name="Labutti K."/>
            <person name="Lipzen A."/>
            <person name="Dockter R."/>
            <person name="Kennedy M."/>
            <person name="Grigoriev I.V."/>
            <person name="Spatafora J.W."/>
        </authorList>
    </citation>
    <scope>NUCLEOTIDE SEQUENCE [LARGE SCALE GENOMIC DNA]</scope>
    <source>
        <strain evidence="3 4">CBS 120377</strain>
    </source>
</reference>
<feature type="signal peptide" evidence="2">
    <location>
        <begin position="1"/>
        <end position="19"/>
    </location>
</feature>
<dbReference type="GeneID" id="28832259"/>
<name>A0A194X946_MOLSC</name>
<dbReference type="AlphaFoldDB" id="A0A194X946"/>
<dbReference type="STRING" id="149040.A0A194X946"/>
<keyword evidence="2" id="KW-0732">Signal</keyword>
<accession>A0A194X946</accession>
<dbReference type="EMBL" id="KQ947415">
    <property type="protein sequence ID" value="KUJ16696.1"/>
    <property type="molecule type" value="Genomic_DNA"/>
</dbReference>
<dbReference type="RefSeq" id="XP_018071051.1">
    <property type="nucleotide sequence ID" value="XM_018222533.1"/>
</dbReference>
<gene>
    <name evidence="3" type="ORF">LY89DRAFT_781987</name>
</gene>
<feature type="region of interest" description="Disordered" evidence="1">
    <location>
        <begin position="56"/>
        <end position="93"/>
    </location>
</feature>
<feature type="chain" id="PRO_5008267973" evidence="2">
    <location>
        <begin position="20"/>
        <end position="216"/>
    </location>
</feature>
<evidence type="ECO:0000256" key="1">
    <source>
        <dbReference type="SAM" id="MobiDB-lite"/>
    </source>
</evidence>
<evidence type="ECO:0000313" key="4">
    <source>
        <dbReference type="Proteomes" id="UP000070700"/>
    </source>
</evidence>
<proteinExistence type="predicted"/>
<dbReference type="InParanoid" id="A0A194X946"/>